<dbReference type="PANTHER" id="PTHR44520:SF2">
    <property type="entry name" value="RESPONSE REGULATOR RCP1"/>
    <property type="match status" value="1"/>
</dbReference>
<dbReference type="InterPro" id="IPR052893">
    <property type="entry name" value="TCS_response_regulator"/>
</dbReference>
<evidence type="ECO:0000313" key="4">
    <source>
        <dbReference type="Proteomes" id="UP001597116"/>
    </source>
</evidence>
<dbReference type="Pfam" id="PF00072">
    <property type="entry name" value="Response_reg"/>
    <property type="match status" value="1"/>
</dbReference>
<feature type="modified residue" description="4-aspartylphosphate" evidence="1">
    <location>
        <position position="59"/>
    </location>
</feature>
<dbReference type="SUPFAM" id="SSF52172">
    <property type="entry name" value="CheY-like"/>
    <property type="match status" value="1"/>
</dbReference>
<evidence type="ECO:0000259" key="2">
    <source>
        <dbReference type="PROSITE" id="PS50110"/>
    </source>
</evidence>
<dbReference type="Proteomes" id="UP001597116">
    <property type="component" value="Unassembled WGS sequence"/>
</dbReference>
<organism evidence="3 4">
    <name type="scientific">Larkinella insperata</name>
    <dbReference type="NCBI Taxonomy" id="332158"/>
    <lineage>
        <taxon>Bacteria</taxon>
        <taxon>Pseudomonadati</taxon>
        <taxon>Bacteroidota</taxon>
        <taxon>Cytophagia</taxon>
        <taxon>Cytophagales</taxon>
        <taxon>Spirosomataceae</taxon>
        <taxon>Larkinella</taxon>
    </lineage>
</organism>
<dbReference type="SMART" id="SM00448">
    <property type="entry name" value="REC"/>
    <property type="match status" value="1"/>
</dbReference>
<dbReference type="PANTHER" id="PTHR44520">
    <property type="entry name" value="RESPONSE REGULATOR RCP1-RELATED"/>
    <property type="match status" value="1"/>
</dbReference>
<dbReference type="RefSeq" id="WP_265992540.1">
    <property type="nucleotide sequence ID" value="NZ_CP110973.1"/>
</dbReference>
<sequence>MNKLFNILVIDDDEDDQFLIQSAFLADRERYQFRFATNGSNVLENIDKSERLPDLIFLDLNMPIINGFEVLRNIKNSSLYRHIPVIILSTSDDEQDVNRCYELGANTFMVKPSSHQDLMELANLVRMYWFSLARIPTSRMND</sequence>
<keyword evidence="4" id="KW-1185">Reference proteome</keyword>
<proteinExistence type="predicted"/>
<gene>
    <name evidence="3" type="ORF">ACFQ4C_12995</name>
</gene>
<name>A0ABW3Q4N1_9BACT</name>
<evidence type="ECO:0000313" key="3">
    <source>
        <dbReference type="EMBL" id="MFD1142037.1"/>
    </source>
</evidence>
<dbReference type="Gene3D" id="3.40.50.2300">
    <property type="match status" value="1"/>
</dbReference>
<comment type="caution">
    <text evidence="3">The sequence shown here is derived from an EMBL/GenBank/DDBJ whole genome shotgun (WGS) entry which is preliminary data.</text>
</comment>
<dbReference type="InterPro" id="IPR001789">
    <property type="entry name" value="Sig_transdc_resp-reg_receiver"/>
</dbReference>
<keyword evidence="1" id="KW-0597">Phosphoprotein</keyword>
<protein>
    <submittedName>
        <fullName evidence="3">Response regulator</fullName>
    </submittedName>
</protein>
<dbReference type="CDD" id="cd17557">
    <property type="entry name" value="REC_Rcp-like"/>
    <property type="match status" value="1"/>
</dbReference>
<dbReference type="EMBL" id="JBHTLP010000008">
    <property type="protein sequence ID" value="MFD1142037.1"/>
    <property type="molecule type" value="Genomic_DNA"/>
</dbReference>
<accession>A0ABW3Q4N1</accession>
<dbReference type="InterPro" id="IPR011006">
    <property type="entry name" value="CheY-like_superfamily"/>
</dbReference>
<feature type="domain" description="Response regulatory" evidence="2">
    <location>
        <begin position="6"/>
        <end position="126"/>
    </location>
</feature>
<dbReference type="PROSITE" id="PS50110">
    <property type="entry name" value="RESPONSE_REGULATORY"/>
    <property type="match status" value="1"/>
</dbReference>
<evidence type="ECO:0000256" key="1">
    <source>
        <dbReference type="PROSITE-ProRule" id="PRU00169"/>
    </source>
</evidence>
<reference evidence="4" key="1">
    <citation type="journal article" date="2019" name="Int. J. Syst. Evol. Microbiol.">
        <title>The Global Catalogue of Microorganisms (GCM) 10K type strain sequencing project: providing services to taxonomists for standard genome sequencing and annotation.</title>
        <authorList>
            <consortium name="The Broad Institute Genomics Platform"/>
            <consortium name="The Broad Institute Genome Sequencing Center for Infectious Disease"/>
            <person name="Wu L."/>
            <person name="Ma J."/>
        </authorList>
    </citation>
    <scope>NUCLEOTIDE SEQUENCE [LARGE SCALE GENOMIC DNA]</scope>
    <source>
        <strain evidence="4">CCUG 55608</strain>
    </source>
</reference>